<dbReference type="AlphaFoldDB" id="A0A933GLR6"/>
<protein>
    <recommendedName>
        <fullName evidence="4">Cytochrome c7-like domain-containing protein</fullName>
    </recommendedName>
</protein>
<reference evidence="2" key="1">
    <citation type="submission" date="2020-07" db="EMBL/GenBank/DDBJ databases">
        <title>Huge and variable diversity of episymbiotic CPR bacteria and DPANN archaea in groundwater ecosystems.</title>
        <authorList>
            <person name="He C.Y."/>
            <person name="Keren R."/>
            <person name="Whittaker M."/>
            <person name="Farag I.F."/>
            <person name="Doudna J."/>
            <person name="Cate J.H.D."/>
            <person name="Banfield J.F."/>
        </authorList>
    </citation>
    <scope>NUCLEOTIDE SEQUENCE</scope>
    <source>
        <strain evidence="2">NC_groundwater_1482_Ag_S-0.65um_47_24</strain>
    </source>
</reference>
<dbReference type="InterPro" id="IPR036280">
    <property type="entry name" value="Multihaem_cyt_sf"/>
</dbReference>
<dbReference type="Proteomes" id="UP000772181">
    <property type="component" value="Unassembled WGS sequence"/>
</dbReference>
<evidence type="ECO:0008006" key="4">
    <source>
        <dbReference type="Google" id="ProtNLM"/>
    </source>
</evidence>
<dbReference type="SUPFAM" id="SSF48695">
    <property type="entry name" value="Multiheme cytochromes"/>
    <property type="match status" value="1"/>
</dbReference>
<dbReference type="PANTHER" id="PTHR24637">
    <property type="entry name" value="COLLAGEN"/>
    <property type="match status" value="1"/>
</dbReference>
<evidence type="ECO:0000313" key="2">
    <source>
        <dbReference type="EMBL" id="MBI4595099.1"/>
    </source>
</evidence>
<organism evidence="2 3">
    <name type="scientific">Tectimicrobiota bacterium</name>
    <dbReference type="NCBI Taxonomy" id="2528274"/>
    <lineage>
        <taxon>Bacteria</taxon>
        <taxon>Pseudomonadati</taxon>
        <taxon>Nitrospinota/Tectimicrobiota group</taxon>
        <taxon>Candidatus Tectimicrobiota</taxon>
    </lineage>
</organism>
<dbReference type="EMBL" id="JACQWF010000085">
    <property type="protein sequence ID" value="MBI4595099.1"/>
    <property type="molecule type" value="Genomic_DNA"/>
</dbReference>
<feature type="region of interest" description="Disordered" evidence="1">
    <location>
        <begin position="35"/>
        <end position="70"/>
    </location>
</feature>
<name>A0A933GLR6_UNCTE</name>
<evidence type="ECO:0000256" key="1">
    <source>
        <dbReference type="SAM" id="MobiDB-lite"/>
    </source>
</evidence>
<accession>A0A933GLR6</accession>
<proteinExistence type="predicted"/>
<comment type="caution">
    <text evidence="2">The sequence shown here is derived from an EMBL/GenBank/DDBJ whole genome shotgun (WGS) entry which is preliminary data.</text>
</comment>
<feature type="compositionally biased region" description="Low complexity" evidence="1">
    <location>
        <begin position="44"/>
        <end position="62"/>
    </location>
</feature>
<dbReference type="InterPro" id="IPR008160">
    <property type="entry name" value="Collagen"/>
</dbReference>
<dbReference type="PROSITE" id="PS51257">
    <property type="entry name" value="PROKAR_LIPOPROTEIN"/>
    <property type="match status" value="1"/>
</dbReference>
<dbReference type="PANTHER" id="PTHR24637:SF421">
    <property type="entry name" value="CUTICLE COLLAGEN DPY-2"/>
    <property type="match status" value="1"/>
</dbReference>
<sequence length="152" mass="15475">MKMLTKSRIVSGLLTTIIVVLVLIIVGCQGPAGQPGPTGPVGPPGKAGTDGAPGKAGAEGPPGKAGPPGSLLAVAASGLPVGMEMGKRFHDIHTVKIQLKCETCHTGTVQSYNDPLAQTSNPADRRACLGCHKEVGAQPFYGEDWAKAKVGR</sequence>
<gene>
    <name evidence="2" type="ORF">HY730_01830</name>
</gene>
<dbReference type="Gene3D" id="3.90.10.10">
    <property type="entry name" value="Cytochrome C3"/>
    <property type="match status" value="1"/>
</dbReference>
<evidence type="ECO:0000313" key="3">
    <source>
        <dbReference type="Proteomes" id="UP000772181"/>
    </source>
</evidence>
<dbReference type="Pfam" id="PF01391">
    <property type="entry name" value="Collagen"/>
    <property type="match status" value="1"/>
</dbReference>